<protein>
    <submittedName>
        <fullName evidence="1">Uncharacterized protein</fullName>
    </submittedName>
</protein>
<name>A0A8S5S8D7_9CAUD</name>
<proteinExistence type="predicted"/>
<reference evidence="1" key="1">
    <citation type="journal article" date="2021" name="Proc. Natl. Acad. Sci. U.S.A.">
        <title>A Catalog of Tens of Thousands of Viruses from Human Metagenomes Reveals Hidden Associations with Chronic Diseases.</title>
        <authorList>
            <person name="Tisza M.J."/>
            <person name="Buck C.B."/>
        </authorList>
    </citation>
    <scope>NUCLEOTIDE SEQUENCE</scope>
    <source>
        <strain evidence="1">CtLnP14</strain>
    </source>
</reference>
<sequence>MYIMRLRNSLLAYWITKSRRNPQCGLLLDWRD</sequence>
<accession>A0A8S5S8D7</accession>
<dbReference type="EMBL" id="BK032550">
    <property type="protein sequence ID" value="DAF47075.1"/>
    <property type="molecule type" value="Genomic_DNA"/>
</dbReference>
<organism evidence="1">
    <name type="scientific">Siphoviridae sp. ctLnP14</name>
    <dbReference type="NCBI Taxonomy" id="2827851"/>
    <lineage>
        <taxon>Viruses</taxon>
        <taxon>Duplodnaviria</taxon>
        <taxon>Heunggongvirae</taxon>
        <taxon>Uroviricota</taxon>
        <taxon>Caudoviricetes</taxon>
    </lineage>
</organism>
<evidence type="ECO:0000313" key="1">
    <source>
        <dbReference type="EMBL" id="DAF47075.1"/>
    </source>
</evidence>